<evidence type="ECO:0000313" key="2">
    <source>
        <dbReference type="EMBL" id="BDD10307.1"/>
    </source>
</evidence>
<evidence type="ECO:0000313" key="3">
    <source>
        <dbReference type="Proteomes" id="UP001348817"/>
    </source>
</evidence>
<dbReference type="Proteomes" id="UP001348817">
    <property type="component" value="Chromosome"/>
</dbReference>
<keyword evidence="1" id="KW-0732">Signal</keyword>
<gene>
    <name evidence="2" type="ORF">FUAX_27390</name>
</gene>
<accession>A0AAU9CTF1</accession>
<organism evidence="2 3">
    <name type="scientific">Fulvitalea axinellae</name>
    <dbReference type="NCBI Taxonomy" id="1182444"/>
    <lineage>
        <taxon>Bacteria</taxon>
        <taxon>Pseudomonadati</taxon>
        <taxon>Bacteroidota</taxon>
        <taxon>Cytophagia</taxon>
        <taxon>Cytophagales</taxon>
        <taxon>Persicobacteraceae</taxon>
        <taxon>Fulvitalea</taxon>
    </lineage>
</organism>
<reference evidence="2 3" key="1">
    <citation type="submission" date="2021-12" db="EMBL/GenBank/DDBJ databases">
        <title>Genome sequencing of bacteria with rrn-lacking chromosome and rrn-plasmid.</title>
        <authorList>
            <person name="Anda M."/>
            <person name="Iwasaki W."/>
        </authorList>
    </citation>
    <scope>NUCLEOTIDE SEQUENCE [LARGE SCALE GENOMIC DNA]</scope>
    <source>
        <strain evidence="2 3">DSM 100852</strain>
    </source>
</reference>
<name>A0AAU9CTF1_9BACT</name>
<evidence type="ECO:0008006" key="4">
    <source>
        <dbReference type="Google" id="ProtNLM"/>
    </source>
</evidence>
<protein>
    <recommendedName>
        <fullName evidence="4">Porin</fullName>
    </recommendedName>
</protein>
<feature type="chain" id="PRO_5043661544" description="Porin" evidence="1">
    <location>
        <begin position="44"/>
        <end position="490"/>
    </location>
</feature>
<dbReference type="EMBL" id="AP025314">
    <property type="protein sequence ID" value="BDD10307.1"/>
    <property type="molecule type" value="Genomic_DNA"/>
</dbReference>
<dbReference type="AlphaFoldDB" id="A0AAU9CTF1"/>
<proteinExistence type="predicted"/>
<evidence type="ECO:0000256" key="1">
    <source>
        <dbReference type="SAM" id="SignalP"/>
    </source>
</evidence>
<dbReference type="KEGG" id="fax:FUAX_27390"/>
<sequence>MRQMKLRTGLILKLGLLYRMMRRLLSRALALVFALGVAGQAVAADDKDKEGFPKTGLSWKLGKNDNQSLSVAIMGQFWLRNIENNPGTINAAGEEESNTWDMAMRRMRLVAKYTYNDRLTVFTQFGTNNVTFNNSIATSSSHTSRPTMFIHDFWGMYKVSSGNQFYLGAGMNAFAGVSRYSNCSSFTFLTLDNPLVNYSGINRHDQFYRQIGMFAAGELGRLNYRIALSKPFTYGKLASELIDGDANNNPYVDNAVAIRSTKFSVKGYAYWQFGDKTSAASPFLPMCYLGSKRIYNLGVGFNLYPESAAYVKEVAPSTLEVEKEDRLEIGVDFMMENPFDNGSSLTYYGVWYHYELGKNYLRQAGIMNVASGQTPDAATKYPQGKGNNYYVIGTGDIFLTEIGYLFPESISLGKTRIQPFGRFTYQDFDAVKEAGTVYDMGVNFLVAGNRFKISAQYSLRPLYEGTVGPDATAEIAEHRGLAIMQLQFRL</sequence>
<keyword evidence="3" id="KW-1185">Reference proteome</keyword>
<feature type="signal peptide" evidence="1">
    <location>
        <begin position="1"/>
        <end position="43"/>
    </location>
</feature>